<dbReference type="PROSITE" id="PS50181">
    <property type="entry name" value="FBOX"/>
    <property type="match status" value="1"/>
</dbReference>
<reference evidence="2 3" key="1">
    <citation type="submission" date="2024-08" db="EMBL/GenBank/DDBJ databases">
        <authorList>
            <person name="Cucini C."/>
            <person name="Frati F."/>
        </authorList>
    </citation>
    <scope>NUCLEOTIDE SEQUENCE [LARGE SCALE GENOMIC DNA]</scope>
</reference>
<feature type="domain" description="F-box" evidence="1">
    <location>
        <begin position="38"/>
        <end position="84"/>
    </location>
</feature>
<comment type="caution">
    <text evidence="2">The sequence shown here is derived from an EMBL/GenBank/DDBJ whole genome shotgun (WGS) entry which is preliminary data.</text>
</comment>
<accession>A0ABP1RVT0</accession>
<protein>
    <recommendedName>
        <fullName evidence="1">F-box domain-containing protein</fullName>
    </recommendedName>
</protein>
<proteinExistence type="predicted"/>
<dbReference type="InterPro" id="IPR001810">
    <property type="entry name" value="F-box_dom"/>
</dbReference>
<name>A0ABP1RVT0_9HEXA</name>
<dbReference type="InterPro" id="IPR036047">
    <property type="entry name" value="F-box-like_dom_sf"/>
</dbReference>
<dbReference type="SUPFAM" id="SSF52047">
    <property type="entry name" value="RNI-like"/>
    <property type="match status" value="1"/>
</dbReference>
<gene>
    <name evidence="2" type="ORF">ODALV1_LOCUS26722</name>
</gene>
<evidence type="ECO:0000259" key="1">
    <source>
        <dbReference type="PROSITE" id="PS50181"/>
    </source>
</evidence>
<keyword evidence="3" id="KW-1185">Reference proteome</keyword>
<organism evidence="2 3">
    <name type="scientific">Orchesella dallaii</name>
    <dbReference type="NCBI Taxonomy" id="48710"/>
    <lineage>
        <taxon>Eukaryota</taxon>
        <taxon>Metazoa</taxon>
        <taxon>Ecdysozoa</taxon>
        <taxon>Arthropoda</taxon>
        <taxon>Hexapoda</taxon>
        <taxon>Collembola</taxon>
        <taxon>Entomobryomorpha</taxon>
        <taxon>Entomobryoidea</taxon>
        <taxon>Orchesellidae</taxon>
        <taxon>Orchesellinae</taxon>
        <taxon>Orchesella</taxon>
    </lineage>
</organism>
<dbReference type="SUPFAM" id="SSF81383">
    <property type="entry name" value="F-box domain"/>
    <property type="match status" value="1"/>
</dbReference>
<evidence type="ECO:0000313" key="3">
    <source>
        <dbReference type="Proteomes" id="UP001642540"/>
    </source>
</evidence>
<sequence>MSSRDRKARNRFWWIKKLLSKPKQAVTEHTIDLDTDSPDNYIYFPPELLEYILLGVDEHSLFACRLVNRQWNSVASKELGRRSLLHWTSWEPTPDTHKQIDSSLSPIVLNLNSPRKLIYSRLYLPPAIRTSKNFTTNPFPTYSLKIEYNYLRPSRSYMLQRSIGWKKFFRQYGHFLTQVNLTYFKETLWHLKQVLIHTPNLQVLSISSFGDRKGIITAPKQLRRDRDKIQISPNLATLMISGDCQLYLADWLLGLCANQLINLFITTDNEQFLLCVFGRKFEKLKQLRIHFLKFSRVFCEIWHGAPHPALQYLYIAMVFHQCDIDIHYNIYMDFIGQFSSTLVHLSMDMTPVSRGGFGYLKQKGIIFSKVRSLTLRKGSKTVSWEGTQEKKDAQVLFPNVSDVNLVDF</sequence>
<dbReference type="Gene3D" id="1.20.1280.50">
    <property type="match status" value="1"/>
</dbReference>
<dbReference type="Pfam" id="PF00646">
    <property type="entry name" value="F-box"/>
    <property type="match status" value="1"/>
</dbReference>
<dbReference type="Proteomes" id="UP001642540">
    <property type="component" value="Unassembled WGS sequence"/>
</dbReference>
<dbReference type="EMBL" id="CAXLJM020000113">
    <property type="protein sequence ID" value="CAL8137008.1"/>
    <property type="molecule type" value="Genomic_DNA"/>
</dbReference>
<dbReference type="SMART" id="SM00256">
    <property type="entry name" value="FBOX"/>
    <property type="match status" value="1"/>
</dbReference>
<evidence type="ECO:0000313" key="2">
    <source>
        <dbReference type="EMBL" id="CAL8137008.1"/>
    </source>
</evidence>